<keyword evidence="2" id="KW-1185">Reference proteome</keyword>
<name>A0A9Q0RSM3_BLOTA</name>
<proteinExistence type="predicted"/>
<sequence length="86" mass="10107">MDSLRKVHGKGIASDATTILRLYEDCLRAEEGIRYRRSGPSFMTMEQQHQDQNGQLDNFDSFNIQDDAKLSNKRILYRLKQLFNRL</sequence>
<evidence type="ECO:0000313" key="2">
    <source>
        <dbReference type="Proteomes" id="UP001142055"/>
    </source>
</evidence>
<accession>A0A9Q0RSM3</accession>
<organism evidence="1 2">
    <name type="scientific">Blomia tropicalis</name>
    <name type="common">Mite</name>
    <dbReference type="NCBI Taxonomy" id="40697"/>
    <lineage>
        <taxon>Eukaryota</taxon>
        <taxon>Metazoa</taxon>
        <taxon>Ecdysozoa</taxon>
        <taxon>Arthropoda</taxon>
        <taxon>Chelicerata</taxon>
        <taxon>Arachnida</taxon>
        <taxon>Acari</taxon>
        <taxon>Acariformes</taxon>
        <taxon>Sarcoptiformes</taxon>
        <taxon>Astigmata</taxon>
        <taxon>Glycyphagoidea</taxon>
        <taxon>Echimyopodidae</taxon>
        <taxon>Blomia</taxon>
    </lineage>
</organism>
<dbReference type="AlphaFoldDB" id="A0A9Q0RSM3"/>
<gene>
    <name evidence="1" type="ORF">RDWZM_003506</name>
</gene>
<comment type="caution">
    <text evidence="1">The sequence shown here is derived from an EMBL/GenBank/DDBJ whole genome shotgun (WGS) entry which is preliminary data.</text>
</comment>
<evidence type="ECO:0000313" key="1">
    <source>
        <dbReference type="EMBL" id="KAJ6224961.1"/>
    </source>
</evidence>
<dbReference type="Proteomes" id="UP001142055">
    <property type="component" value="Chromosome 1"/>
</dbReference>
<protein>
    <submittedName>
        <fullName evidence="1">Uncharacterized protein</fullName>
    </submittedName>
</protein>
<reference evidence="1" key="1">
    <citation type="submission" date="2022-12" db="EMBL/GenBank/DDBJ databases">
        <title>Genome assemblies of Blomia tropicalis.</title>
        <authorList>
            <person name="Cui Y."/>
        </authorList>
    </citation>
    <scope>NUCLEOTIDE SEQUENCE</scope>
    <source>
        <tissue evidence="1">Adult mites</tissue>
    </source>
</reference>
<dbReference type="EMBL" id="JAPWDV010000001">
    <property type="protein sequence ID" value="KAJ6224961.1"/>
    <property type="molecule type" value="Genomic_DNA"/>
</dbReference>